<reference evidence="2 3" key="2">
    <citation type="submission" date="2016-08" db="EMBL/GenBank/DDBJ databases">
        <title>Pervasive Adenine N6-methylation of Active Genes in Fungi.</title>
        <authorList>
            <consortium name="DOE Joint Genome Institute"/>
            <person name="Mondo S.J."/>
            <person name="Dannebaum R.O."/>
            <person name="Kuo R.C."/>
            <person name="Labutti K."/>
            <person name="Haridas S."/>
            <person name="Kuo A."/>
            <person name="Salamov A."/>
            <person name="Ahrendt S.R."/>
            <person name="Lipzen A."/>
            <person name="Sullivan W."/>
            <person name="Andreopoulos W.B."/>
            <person name="Clum A."/>
            <person name="Lindquist E."/>
            <person name="Daum C."/>
            <person name="Ramamoorthy G.K."/>
            <person name="Gryganskyi A."/>
            <person name="Culley D."/>
            <person name="Magnuson J.K."/>
            <person name="James T.Y."/>
            <person name="O'Malley M.A."/>
            <person name="Stajich J.E."/>
            <person name="Spatafora J.W."/>
            <person name="Visel A."/>
            <person name="Grigoriev I.V."/>
        </authorList>
    </citation>
    <scope>NUCLEOTIDE SEQUENCE [LARGE SCALE GENOMIC DNA]</scope>
    <source>
        <strain evidence="2 3">S4</strain>
    </source>
</reference>
<keyword evidence="1" id="KW-0175">Coiled coil</keyword>
<evidence type="ECO:0000256" key="1">
    <source>
        <dbReference type="SAM" id="Coils"/>
    </source>
</evidence>
<feature type="coiled-coil region" evidence="1">
    <location>
        <begin position="28"/>
        <end position="55"/>
    </location>
</feature>
<dbReference type="AlphaFoldDB" id="A0A1Y1XKD6"/>
<name>A0A1Y1XKD6_9FUNG</name>
<proteinExistence type="predicted"/>
<evidence type="ECO:0000313" key="2">
    <source>
        <dbReference type="EMBL" id="ORX86218.1"/>
    </source>
</evidence>
<reference evidence="2 3" key="1">
    <citation type="submission" date="2016-08" db="EMBL/GenBank/DDBJ databases">
        <title>A Parts List for Fungal Cellulosomes Revealed by Comparative Genomics.</title>
        <authorList>
            <consortium name="DOE Joint Genome Institute"/>
            <person name="Haitjema C.H."/>
            <person name="Gilmore S.P."/>
            <person name="Henske J.K."/>
            <person name="Solomon K.V."/>
            <person name="De Groot R."/>
            <person name="Kuo A."/>
            <person name="Mondo S.J."/>
            <person name="Salamov A.A."/>
            <person name="Labutti K."/>
            <person name="Zhao Z."/>
            <person name="Chiniquy J."/>
            <person name="Barry K."/>
            <person name="Brewer H.M."/>
            <person name="Purvine S.O."/>
            <person name="Wright A.T."/>
            <person name="Boxma B."/>
            <person name="Van Alen T."/>
            <person name="Hackstein J.H."/>
            <person name="Baker S.E."/>
            <person name="Grigoriev I.V."/>
            <person name="O'Malley M.A."/>
        </authorList>
    </citation>
    <scope>NUCLEOTIDE SEQUENCE [LARGE SCALE GENOMIC DNA]</scope>
    <source>
        <strain evidence="2 3">S4</strain>
    </source>
</reference>
<sequence>MSLYDKWFDERGNLISSIDETIAKDEKIKEEKKLIYELEEEESRLKNNISKNKKRMSEIEQTIKTGKSREKEFIQKQQEIYQKIEDLKARKRKMFELMKK</sequence>
<protein>
    <submittedName>
        <fullName evidence="2">Uncharacterized protein</fullName>
    </submittedName>
</protein>
<organism evidence="2 3">
    <name type="scientific">Anaeromyces robustus</name>
    <dbReference type="NCBI Taxonomy" id="1754192"/>
    <lineage>
        <taxon>Eukaryota</taxon>
        <taxon>Fungi</taxon>
        <taxon>Fungi incertae sedis</taxon>
        <taxon>Chytridiomycota</taxon>
        <taxon>Chytridiomycota incertae sedis</taxon>
        <taxon>Neocallimastigomycetes</taxon>
        <taxon>Neocallimastigales</taxon>
        <taxon>Neocallimastigaceae</taxon>
        <taxon>Anaeromyces</taxon>
    </lineage>
</organism>
<dbReference type="EMBL" id="MCFG01000024">
    <property type="protein sequence ID" value="ORX86218.1"/>
    <property type="molecule type" value="Genomic_DNA"/>
</dbReference>
<comment type="caution">
    <text evidence="2">The sequence shown here is derived from an EMBL/GenBank/DDBJ whole genome shotgun (WGS) entry which is preliminary data.</text>
</comment>
<evidence type="ECO:0000313" key="3">
    <source>
        <dbReference type="Proteomes" id="UP000193944"/>
    </source>
</evidence>
<keyword evidence="3" id="KW-1185">Reference proteome</keyword>
<accession>A0A1Y1XKD6</accession>
<gene>
    <name evidence="2" type="ORF">BCR32DRAFT_325096</name>
</gene>
<dbReference type="Proteomes" id="UP000193944">
    <property type="component" value="Unassembled WGS sequence"/>
</dbReference>